<dbReference type="AlphaFoldDB" id="A0A7G9WK01"/>
<gene>
    <name evidence="1" type="ORF">H6X83_05170</name>
</gene>
<evidence type="ECO:0000313" key="1">
    <source>
        <dbReference type="EMBL" id="QNO19013.1"/>
    </source>
</evidence>
<keyword evidence="2" id="KW-1185">Reference proteome</keyword>
<reference evidence="1 2" key="1">
    <citation type="submission" date="2020-08" db="EMBL/GenBank/DDBJ databases">
        <authorList>
            <person name="Ren C."/>
            <person name="Gu Y."/>
            <person name="Xu Y."/>
        </authorList>
    </citation>
    <scope>NUCLEOTIDE SEQUENCE [LARGE SCALE GENOMIC DNA]</scope>
    <source>
        <strain evidence="1 2">LBM18003</strain>
    </source>
</reference>
<name>A0A7G9WK01_9FIRM</name>
<protein>
    <submittedName>
        <fullName evidence="1">Uncharacterized protein</fullName>
    </submittedName>
</protein>
<dbReference type="EMBL" id="CP060696">
    <property type="protein sequence ID" value="QNO19013.1"/>
    <property type="molecule type" value="Genomic_DNA"/>
</dbReference>
<evidence type="ECO:0000313" key="2">
    <source>
        <dbReference type="Proteomes" id="UP000516046"/>
    </source>
</evidence>
<dbReference type="KEGG" id="caml:H6X83_05170"/>
<proteinExistence type="predicted"/>
<organism evidence="1 2">
    <name type="scientific">Caproicibacterium amylolyticum</name>
    <dbReference type="NCBI Taxonomy" id="2766537"/>
    <lineage>
        <taxon>Bacteria</taxon>
        <taxon>Bacillati</taxon>
        <taxon>Bacillota</taxon>
        <taxon>Clostridia</taxon>
        <taxon>Eubacteriales</taxon>
        <taxon>Oscillospiraceae</taxon>
        <taxon>Caproicibacterium</taxon>
    </lineage>
</organism>
<accession>A0A7G9WK01</accession>
<sequence length="124" mass="13553">MATTIKFPDGSTFPAVSVISGQTYMQNAQRKTLEIHINKEDADFTKLEAVSRNPASLTINDGTCDNVYSNYSLRANFELRPVVTAVATDTTPEQTHEQYIVTLAQLSYIEVQLAAILAAQGGIK</sequence>
<dbReference type="RefSeq" id="WP_212508083.1">
    <property type="nucleotide sequence ID" value="NZ_CP060696.1"/>
</dbReference>
<dbReference type="Proteomes" id="UP000516046">
    <property type="component" value="Chromosome"/>
</dbReference>